<sequence>MRIRNVLGAAATATALTLGMGAVASAANAAPLSANDWDYDDDWGYYYSSNGKAKAKGWVDVEYDHEESNTVRIGGKLVDRDFRTEHQGGKCGYVAFRYVSWDDHEDDWASSYKTYKQCGTDGWKNIKFTRYDVAQVEVKVCQIGLHSNFPTKCGSWHEIYNAWDDEFGYTV</sequence>
<comment type="caution">
    <text evidence="2">The sequence shown here is derived from an EMBL/GenBank/DDBJ whole genome shotgun (WGS) entry which is preliminary data.</text>
</comment>
<dbReference type="AlphaFoldDB" id="A0A4U3MI79"/>
<name>A0A4U3MI79_9ACTN</name>
<proteinExistence type="predicted"/>
<evidence type="ECO:0000313" key="2">
    <source>
        <dbReference type="EMBL" id="TKK87697.1"/>
    </source>
</evidence>
<dbReference type="Proteomes" id="UP000308705">
    <property type="component" value="Unassembled WGS sequence"/>
</dbReference>
<dbReference type="OrthoDB" id="3532092at2"/>
<gene>
    <name evidence="2" type="ORF">FDA94_16060</name>
</gene>
<feature type="signal peptide" evidence="1">
    <location>
        <begin position="1"/>
        <end position="29"/>
    </location>
</feature>
<dbReference type="RefSeq" id="WP_137247870.1">
    <property type="nucleotide sequence ID" value="NZ_SZQA01000014.1"/>
</dbReference>
<feature type="chain" id="PRO_5020401751" evidence="1">
    <location>
        <begin position="30"/>
        <end position="171"/>
    </location>
</feature>
<evidence type="ECO:0000256" key="1">
    <source>
        <dbReference type="SAM" id="SignalP"/>
    </source>
</evidence>
<evidence type="ECO:0000313" key="3">
    <source>
        <dbReference type="Proteomes" id="UP000308705"/>
    </source>
</evidence>
<keyword evidence="1" id="KW-0732">Signal</keyword>
<dbReference type="EMBL" id="SZQA01000014">
    <property type="protein sequence ID" value="TKK87697.1"/>
    <property type="molecule type" value="Genomic_DNA"/>
</dbReference>
<keyword evidence="3" id="KW-1185">Reference proteome</keyword>
<organism evidence="2 3">
    <name type="scientific">Herbidospora galbida</name>
    <dbReference type="NCBI Taxonomy" id="2575442"/>
    <lineage>
        <taxon>Bacteria</taxon>
        <taxon>Bacillati</taxon>
        <taxon>Actinomycetota</taxon>
        <taxon>Actinomycetes</taxon>
        <taxon>Streptosporangiales</taxon>
        <taxon>Streptosporangiaceae</taxon>
        <taxon>Herbidospora</taxon>
    </lineage>
</organism>
<reference evidence="2 3" key="1">
    <citation type="submission" date="2019-04" db="EMBL/GenBank/DDBJ databases">
        <title>Herbidospora sp. NEAU-GS14.nov., a novel actinomycete isolated from soil.</title>
        <authorList>
            <person name="Han L."/>
        </authorList>
    </citation>
    <scope>NUCLEOTIDE SEQUENCE [LARGE SCALE GENOMIC DNA]</scope>
    <source>
        <strain evidence="2 3">NEAU-GS14</strain>
    </source>
</reference>
<protein>
    <submittedName>
        <fullName evidence="2">Uncharacterized protein</fullName>
    </submittedName>
</protein>
<accession>A0A4U3MI79</accession>